<dbReference type="PROSITE" id="PS01319">
    <property type="entry name" value="RBFA"/>
    <property type="match status" value="1"/>
</dbReference>
<proteinExistence type="inferred from homology"/>
<dbReference type="InterPro" id="IPR000238">
    <property type="entry name" value="RbfA"/>
</dbReference>
<gene>
    <name evidence="3 4" type="primary">rbfA</name>
    <name evidence="4" type="ORF">F4V43_05640</name>
</gene>
<dbReference type="Gene3D" id="3.30.300.20">
    <property type="match status" value="1"/>
</dbReference>
<protein>
    <recommendedName>
        <fullName evidence="3">Ribosome-binding factor A</fullName>
    </recommendedName>
</protein>
<dbReference type="Proteomes" id="UP000367750">
    <property type="component" value="Unassembled WGS sequence"/>
</dbReference>
<dbReference type="FunFam" id="3.30.300.20:FF:000009">
    <property type="entry name" value="Ribosome-binding factor A"/>
    <property type="match status" value="1"/>
</dbReference>
<comment type="subunit">
    <text evidence="3">Monomer. Binds 30S ribosomal subunits, but not 50S ribosomal subunits or 70S ribosomes.</text>
</comment>
<dbReference type="NCBIfam" id="TIGR00082">
    <property type="entry name" value="rbfA"/>
    <property type="match status" value="1"/>
</dbReference>
<dbReference type="SUPFAM" id="SSF89919">
    <property type="entry name" value="Ribosome-binding factor A, RbfA"/>
    <property type="match status" value="1"/>
</dbReference>
<comment type="caution">
    <text evidence="4">The sequence shown here is derived from an EMBL/GenBank/DDBJ whole genome shotgun (WGS) entry which is preliminary data.</text>
</comment>
<keyword evidence="1 3" id="KW-0963">Cytoplasm</keyword>
<evidence type="ECO:0000256" key="2">
    <source>
        <dbReference type="ARBA" id="ARBA00022517"/>
    </source>
</evidence>
<dbReference type="InterPro" id="IPR020053">
    <property type="entry name" value="Ribosome-bd_factorA_CS"/>
</dbReference>
<dbReference type="GO" id="GO:0030490">
    <property type="term" value="P:maturation of SSU-rRNA"/>
    <property type="evidence" value="ECO:0007669"/>
    <property type="project" value="UniProtKB-UniRule"/>
</dbReference>
<comment type="subcellular location">
    <subcellularLocation>
        <location evidence="3">Cytoplasm</location>
    </subcellularLocation>
</comment>
<accession>A0A5J5GG19</accession>
<dbReference type="EMBL" id="VYKK01000005">
    <property type="protein sequence ID" value="KAA9006434.1"/>
    <property type="molecule type" value="Genomic_DNA"/>
</dbReference>
<dbReference type="InterPro" id="IPR015946">
    <property type="entry name" value="KH_dom-like_a/b"/>
</dbReference>
<name>A0A5J5GG19_9BACL</name>
<dbReference type="AlphaFoldDB" id="A0A5J5GG19"/>
<evidence type="ECO:0000256" key="1">
    <source>
        <dbReference type="ARBA" id="ARBA00022490"/>
    </source>
</evidence>
<dbReference type="RefSeq" id="WP_150457265.1">
    <property type="nucleotide sequence ID" value="NZ_VYKK01000005.1"/>
</dbReference>
<dbReference type="PANTHER" id="PTHR33515">
    <property type="entry name" value="RIBOSOME-BINDING FACTOR A, CHLOROPLASTIC-RELATED"/>
    <property type="match status" value="1"/>
</dbReference>
<sequence length="119" mass="13323">MSKIRAERVGEQIKKELSLLIQKELKDPRVGFVTVTGVDVTNDLSQAKVYLSVFGSDEQKAASLKAIEKANGFLRSELGKVIRLRHTPELIFKFDESVAYGSRIEKLLGEIGRTDEKES</sequence>
<dbReference type="Pfam" id="PF02033">
    <property type="entry name" value="RBFA"/>
    <property type="match status" value="1"/>
</dbReference>
<evidence type="ECO:0000313" key="5">
    <source>
        <dbReference type="Proteomes" id="UP000367750"/>
    </source>
</evidence>
<comment type="similarity">
    <text evidence="3">Belongs to the RbfA family.</text>
</comment>
<dbReference type="OrthoDB" id="307788at2"/>
<keyword evidence="5" id="KW-1185">Reference proteome</keyword>
<evidence type="ECO:0000313" key="4">
    <source>
        <dbReference type="EMBL" id="KAA9006434.1"/>
    </source>
</evidence>
<dbReference type="GO" id="GO:0043024">
    <property type="term" value="F:ribosomal small subunit binding"/>
    <property type="evidence" value="ECO:0007669"/>
    <property type="project" value="TreeGrafter"/>
</dbReference>
<reference evidence="4 5" key="1">
    <citation type="submission" date="2019-09" db="EMBL/GenBank/DDBJ databases">
        <title>Bacillus ochoae sp. nov., Paenibacillus whitsoniae sp. nov., Paenibacillus spiritus sp. nov. Isolated from the Mars Exploration Rover during spacecraft assembly.</title>
        <authorList>
            <person name="Seuylemezian A."/>
            <person name="Vaishampayan P."/>
        </authorList>
    </citation>
    <scope>NUCLEOTIDE SEQUENCE [LARGE SCALE GENOMIC DNA]</scope>
    <source>
        <strain evidence="4 5">MER_111</strain>
    </source>
</reference>
<dbReference type="HAMAP" id="MF_00003">
    <property type="entry name" value="RbfA"/>
    <property type="match status" value="1"/>
</dbReference>
<dbReference type="GO" id="GO:0005829">
    <property type="term" value="C:cytosol"/>
    <property type="evidence" value="ECO:0007669"/>
    <property type="project" value="TreeGrafter"/>
</dbReference>
<organism evidence="4 5">
    <name type="scientific">Paenibacillus spiritus</name>
    <dbReference type="NCBI Taxonomy" id="2496557"/>
    <lineage>
        <taxon>Bacteria</taxon>
        <taxon>Bacillati</taxon>
        <taxon>Bacillota</taxon>
        <taxon>Bacilli</taxon>
        <taxon>Bacillales</taxon>
        <taxon>Paenibacillaceae</taxon>
        <taxon>Paenibacillus</taxon>
    </lineage>
</organism>
<evidence type="ECO:0000256" key="3">
    <source>
        <dbReference type="HAMAP-Rule" id="MF_00003"/>
    </source>
</evidence>
<keyword evidence="2 3" id="KW-0690">Ribosome biogenesis</keyword>
<comment type="function">
    <text evidence="3">One of several proteins that assist in the late maturation steps of the functional core of the 30S ribosomal subunit. Associates with free 30S ribosomal subunits (but not with 30S subunits that are part of 70S ribosomes or polysomes). Required for efficient processing of 16S rRNA. May interact with the 5'-terminal helix region of 16S rRNA.</text>
</comment>
<dbReference type="InterPro" id="IPR023799">
    <property type="entry name" value="RbfA_dom_sf"/>
</dbReference>
<dbReference type="PANTHER" id="PTHR33515:SF1">
    <property type="entry name" value="RIBOSOME-BINDING FACTOR A, CHLOROPLASTIC-RELATED"/>
    <property type="match status" value="1"/>
</dbReference>